<evidence type="ECO:0000256" key="2">
    <source>
        <dbReference type="ARBA" id="ARBA00022801"/>
    </source>
</evidence>
<dbReference type="EC" id="3.6.4.12" evidence="6"/>
<dbReference type="PANTHER" id="PTHR11472:SF34">
    <property type="entry name" value="REGULATOR OF TELOMERE ELONGATION HELICASE 1"/>
    <property type="match status" value="1"/>
</dbReference>
<dbReference type="AlphaFoldDB" id="A0A011P7T5"/>
<keyword evidence="6" id="KW-0347">Helicase</keyword>
<protein>
    <submittedName>
        <fullName evidence="6">ATP-dependent helicase DinG</fullName>
        <ecNumber evidence="6">3.6.4.12</ecNumber>
    </submittedName>
</protein>
<proteinExistence type="inferred from homology"/>
<name>A0A011P7T5_ACCRE</name>
<dbReference type="Pfam" id="PF13307">
    <property type="entry name" value="Helicase_C_2"/>
    <property type="match status" value="1"/>
</dbReference>
<dbReference type="Pfam" id="PF00270">
    <property type="entry name" value="DEAD"/>
    <property type="match status" value="1"/>
</dbReference>
<dbReference type="GO" id="GO:0016818">
    <property type="term" value="F:hydrolase activity, acting on acid anhydrides, in phosphorus-containing anhydrides"/>
    <property type="evidence" value="ECO:0007669"/>
    <property type="project" value="InterPro"/>
</dbReference>
<dbReference type="SMART" id="SM00491">
    <property type="entry name" value="HELICc2"/>
    <property type="match status" value="1"/>
</dbReference>
<dbReference type="EMBL" id="JEMY01000003">
    <property type="protein sequence ID" value="EXI91013.1"/>
    <property type="molecule type" value="Genomic_DNA"/>
</dbReference>
<dbReference type="SUPFAM" id="SSF52540">
    <property type="entry name" value="P-loop containing nucleoside triphosphate hydrolases"/>
    <property type="match status" value="2"/>
</dbReference>
<dbReference type="InterPro" id="IPR027417">
    <property type="entry name" value="P-loop_NTPase"/>
</dbReference>
<comment type="similarity">
    <text evidence="4">Belongs to the helicase family. DinG subfamily.</text>
</comment>
<dbReference type="eggNOG" id="COG1199">
    <property type="taxonomic scope" value="Bacteria"/>
</dbReference>
<comment type="caution">
    <text evidence="6">The sequence shown here is derived from an EMBL/GenBank/DDBJ whole genome shotgun (WGS) entry which is preliminary data.</text>
</comment>
<dbReference type="InterPro" id="IPR045028">
    <property type="entry name" value="DinG/Rad3-like"/>
</dbReference>
<gene>
    <name evidence="6" type="primary">dinG</name>
    <name evidence="6" type="ORF">AW11_00354</name>
</gene>
<reference evidence="6" key="1">
    <citation type="submission" date="2014-02" db="EMBL/GenBank/DDBJ databases">
        <title>Expanding our view of genomic diversity in Candidatus Accumulibacter clades.</title>
        <authorList>
            <person name="Skennerton C.T."/>
            <person name="Barr J.J."/>
            <person name="Slater F.R."/>
            <person name="Bond P.L."/>
            <person name="Tyson G.W."/>
        </authorList>
    </citation>
    <scope>NUCLEOTIDE SEQUENCE [LARGE SCALE GENOMIC DNA]</scope>
</reference>
<keyword evidence="3" id="KW-0067">ATP-binding</keyword>
<evidence type="ECO:0000256" key="3">
    <source>
        <dbReference type="ARBA" id="ARBA00022840"/>
    </source>
</evidence>
<evidence type="ECO:0000313" key="6">
    <source>
        <dbReference type="EMBL" id="EXI91013.1"/>
    </source>
</evidence>
<dbReference type="GO" id="GO:0005524">
    <property type="term" value="F:ATP binding"/>
    <property type="evidence" value="ECO:0007669"/>
    <property type="project" value="UniProtKB-KW"/>
</dbReference>
<dbReference type="PROSITE" id="PS51193">
    <property type="entry name" value="HELICASE_ATP_BIND_2"/>
    <property type="match status" value="1"/>
</dbReference>
<evidence type="ECO:0000259" key="5">
    <source>
        <dbReference type="PROSITE" id="PS51193"/>
    </source>
</evidence>
<dbReference type="Gene3D" id="3.40.50.300">
    <property type="entry name" value="P-loop containing nucleotide triphosphate hydrolases"/>
    <property type="match status" value="2"/>
</dbReference>
<dbReference type="InterPro" id="IPR006555">
    <property type="entry name" value="ATP-dep_Helicase_C"/>
</dbReference>
<keyword evidence="2 6" id="KW-0378">Hydrolase</keyword>
<evidence type="ECO:0000256" key="1">
    <source>
        <dbReference type="ARBA" id="ARBA00022741"/>
    </source>
</evidence>
<keyword evidence="7" id="KW-1185">Reference proteome</keyword>
<dbReference type="GO" id="GO:0006281">
    <property type="term" value="P:DNA repair"/>
    <property type="evidence" value="ECO:0007669"/>
    <property type="project" value="TreeGrafter"/>
</dbReference>
<dbReference type="PANTHER" id="PTHR11472">
    <property type="entry name" value="DNA REPAIR DEAD HELICASE RAD3/XP-D SUBFAMILY MEMBER"/>
    <property type="match status" value="1"/>
</dbReference>
<keyword evidence="1" id="KW-0547">Nucleotide-binding</keyword>
<dbReference type="InterPro" id="IPR014013">
    <property type="entry name" value="Helic_SF1/SF2_ATP-bd_DinG/Rad3"/>
</dbReference>
<evidence type="ECO:0000256" key="4">
    <source>
        <dbReference type="ARBA" id="ARBA00038058"/>
    </source>
</evidence>
<dbReference type="InterPro" id="IPR011545">
    <property type="entry name" value="DEAD/DEAH_box_helicase_dom"/>
</dbReference>
<dbReference type="GO" id="GO:0003678">
    <property type="term" value="F:DNA helicase activity"/>
    <property type="evidence" value="ECO:0007669"/>
    <property type="project" value="UniProtKB-EC"/>
</dbReference>
<organism evidence="6 7">
    <name type="scientific">Accumulibacter regalis</name>
    <dbReference type="NCBI Taxonomy" id="522306"/>
    <lineage>
        <taxon>Bacteria</taxon>
        <taxon>Pseudomonadati</taxon>
        <taxon>Pseudomonadota</taxon>
        <taxon>Betaproteobacteria</taxon>
        <taxon>Candidatus Accumulibacter</taxon>
    </lineage>
</organism>
<dbReference type="Proteomes" id="UP000022141">
    <property type="component" value="Unassembled WGS sequence"/>
</dbReference>
<evidence type="ECO:0000313" key="7">
    <source>
        <dbReference type="Proteomes" id="UP000022141"/>
    </source>
</evidence>
<sequence>MTALLSDVFSADGPLASGVPGYRLRTQQLELAERIAAAMADNSVLIAEAGTGTGKTYAYLVPALLSGGKVIVSTGTKNLQDQLFSRDIPTIRKALKAPVKVALLKGRANYLCHYHLERALADGRFLSRDDAAYARHIARFAKQTRSGDKADCADVPENATVWGMVTSTRDNCLGQDCPQHKECFVLAARREALAADLVVVNHHLFFADVMLRDEGTAELLPACNTVIFDEAHQLPEIASLFFGESVSTAQFGELARDTQIAALASARDCLDLPGLCASLEKAARDLRLTLPVEPARFALLQLEGRAGFESGVAGVVDGLEALAGLLETQAQRSEGLDSCWRRAGELLLRVRNWQNGGQNGAHADFVRWGETHSHSLQLNATPLVIAEIMQKQMSGHPRAWIFTSATLAVQDDFSHYCAEMGLADASSARWESPFDYARQALLYVPKGLPEPNSHGYSEAVVKAAFPLLEASHGRAFFLCTSLRAMRRTHELLGEQLERAGLDLPLLLQGERSKNELLERFRRLGNAILIGSQSFWEGVDVRGEALSLVVIDKLPFAPPDDPVLSARIERMKSAGRNAFMEYQLPRTVINVKQGAGRLIRDESDRGVLMICDPRLISKPYGKRIWRSLPPMKRSRDVEEALAFFASPAVAGS</sequence>
<dbReference type="STRING" id="1454004.AW11_00354"/>
<feature type="domain" description="Helicase ATP-binding" evidence="5">
    <location>
        <begin position="14"/>
        <end position="290"/>
    </location>
</feature>
<accession>A0A011P7T5</accession>
<dbReference type="GO" id="GO:0003676">
    <property type="term" value="F:nucleic acid binding"/>
    <property type="evidence" value="ECO:0007669"/>
    <property type="project" value="InterPro"/>
</dbReference>
<dbReference type="PATRIC" id="fig|1454004.3.peg.365"/>